<feature type="compositionally biased region" description="Basic and acidic residues" evidence="1">
    <location>
        <begin position="309"/>
        <end position="352"/>
    </location>
</feature>
<sequence length="449" mass="49035">MGIRINCSKLSSSRLFKGLRNRLRTCLGRHAAKDLDDLTDSGTSTPSHTEEYYRPSPGSAARVDRFGFEPCGPQFATTLGVYSGHRMPQSTGRSSSPTLQPRWDSQGAKDSMDRQLEAAEKEAALIAEDADRDAVKKTVLHLKGIESRRGSQECFFNGKLEVDAAVKEATPIGEDALRFAVKNRLLNPDAIPSRLDSQDNGNCDTEPAERKSTPLGADGHRDAAKQTEDESDSLPAQQDRRVAGDAPGLNSDTYPGLDPDDSELKAAFFLVERAGDPEFCFDIVGQMEERKSRKESELKQVEAASVAKGAHEAEEAQEAKEAQEASREAQEARDAKKAREAKEASEATERDVELAADRFKKAEEEAAIAKKTLADSEAAAVGVAENGDMLYHAKIRYRAKVAIQEQALKSLKEVRKQNGLCPETGKKVLNQSDTAPGVQTRNPEISAYR</sequence>
<feature type="region of interest" description="Disordered" evidence="1">
    <location>
        <begin position="35"/>
        <end position="57"/>
    </location>
</feature>
<feature type="compositionally biased region" description="Basic and acidic residues" evidence="1">
    <location>
        <begin position="290"/>
        <end position="300"/>
    </location>
</feature>
<feature type="region of interest" description="Disordered" evidence="1">
    <location>
        <begin position="190"/>
        <end position="259"/>
    </location>
</feature>
<feature type="compositionally biased region" description="Polar residues" evidence="1">
    <location>
        <begin position="88"/>
        <end position="99"/>
    </location>
</feature>
<evidence type="ECO:0000313" key="3">
    <source>
        <dbReference type="Proteomes" id="UP000275078"/>
    </source>
</evidence>
<evidence type="ECO:0000256" key="1">
    <source>
        <dbReference type="SAM" id="MobiDB-lite"/>
    </source>
</evidence>
<organism evidence="2 3">
    <name type="scientific">Ascobolus immersus RN42</name>
    <dbReference type="NCBI Taxonomy" id="1160509"/>
    <lineage>
        <taxon>Eukaryota</taxon>
        <taxon>Fungi</taxon>
        <taxon>Dikarya</taxon>
        <taxon>Ascomycota</taxon>
        <taxon>Pezizomycotina</taxon>
        <taxon>Pezizomycetes</taxon>
        <taxon>Pezizales</taxon>
        <taxon>Ascobolaceae</taxon>
        <taxon>Ascobolus</taxon>
    </lineage>
</organism>
<accession>A0A3N4HXX6</accession>
<dbReference type="EMBL" id="ML119710">
    <property type="protein sequence ID" value="RPA78549.1"/>
    <property type="molecule type" value="Genomic_DNA"/>
</dbReference>
<feature type="region of interest" description="Disordered" evidence="1">
    <location>
        <begin position="423"/>
        <end position="449"/>
    </location>
</feature>
<feature type="region of interest" description="Disordered" evidence="1">
    <location>
        <begin position="290"/>
        <end position="352"/>
    </location>
</feature>
<feature type="region of interest" description="Disordered" evidence="1">
    <location>
        <begin position="83"/>
        <end position="113"/>
    </location>
</feature>
<dbReference type="Proteomes" id="UP000275078">
    <property type="component" value="Unassembled WGS sequence"/>
</dbReference>
<protein>
    <submittedName>
        <fullName evidence="2">Uncharacterized protein</fullName>
    </submittedName>
</protein>
<gene>
    <name evidence="2" type="ORF">BJ508DRAFT_155256</name>
</gene>
<reference evidence="2 3" key="1">
    <citation type="journal article" date="2018" name="Nat. Ecol. Evol.">
        <title>Pezizomycetes genomes reveal the molecular basis of ectomycorrhizal truffle lifestyle.</title>
        <authorList>
            <person name="Murat C."/>
            <person name="Payen T."/>
            <person name="Noel B."/>
            <person name="Kuo A."/>
            <person name="Morin E."/>
            <person name="Chen J."/>
            <person name="Kohler A."/>
            <person name="Krizsan K."/>
            <person name="Balestrini R."/>
            <person name="Da Silva C."/>
            <person name="Montanini B."/>
            <person name="Hainaut M."/>
            <person name="Levati E."/>
            <person name="Barry K.W."/>
            <person name="Belfiori B."/>
            <person name="Cichocki N."/>
            <person name="Clum A."/>
            <person name="Dockter R.B."/>
            <person name="Fauchery L."/>
            <person name="Guy J."/>
            <person name="Iotti M."/>
            <person name="Le Tacon F."/>
            <person name="Lindquist E.A."/>
            <person name="Lipzen A."/>
            <person name="Malagnac F."/>
            <person name="Mello A."/>
            <person name="Molinier V."/>
            <person name="Miyauchi S."/>
            <person name="Poulain J."/>
            <person name="Riccioni C."/>
            <person name="Rubini A."/>
            <person name="Sitrit Y."/>
            <person name="Splivallo R."/>
            <person name="Traeger S."/>
            <person name="Wang M."/>
            <person name="Zifcakova L."/>
            <person name="Wipf D."/>
            <person name="Zambonelli A."/>
            <person name="Paolocci F."/>
            <person name="Nowrousian M."/>
            <person name="Ottonello S."/>
            <person name="Baldrian P."/>
            <person name="Spatafora J.W."/>
            <person name="Henrissat B."/>
            <person name="Nagy L.G."/>
            <person name="Aury J.M."/>
            <person name="Wincker P."/>
            <person name="Grigoriev I.V."/>
            <person name="Bonfante P."/>
            <person name="Martin F.M."/>
        </authorList>
    </citation>
    <scope>NUCLEOTIDE SEQUENCE [LARGE SCALE GENOMIC DNA]</scope>
    <source>
        <strain evidence="2 3">RN42</strain>
    </source>
</reference>
<proteinExistence type="predicted"/>
<evidence type="ECO:0000313" key="2">
    <source>
        <dbReference type="EMBL" id="RPA78549.1"/>
    </source>
</evidence>
<keyword evidence="3" id="KW-1185">Reference proteome</keyword>
<dbReference type="AlphaFoldDB" id="A0A3N4HXX6"/>
<feature type="compositionally biased region" description="Basic and acidic residues" evidence="1">
    <location>
        <begin position="207"/>
        <end position="228"/>
    </location>
</feature>
<name>A0A3N4HXX6_ASCIM</name>
<feature type="compositionally biased region" description="Polar residues" evidence="1">
    <location>
        <begin position="429"/>
        <end position="443"/>
    </location>
</feature>